<dbReference type="SUPFAM" id="SSF54060">
    <property type="entry name" value="His-Me finger endonucleases"/>
    <property type="match status" value="1"/>
</dbReference>
<sequence>MGDCARKHYAKGMCSKHYLRAWSRKDGTAEDRPQKTAMERYAGLVDRSGGPDACHPWIGAEGNEYGIFWDGTFTKRGHCHNMKAHVWGYRNRVGSLADGEVVRHLCHNKRCQNERHWAKGTPLDNARDSVAAGIHLGPGKMTAERVVEARLRYATGQISQRALAAEYGISEGHLRNIVNCRVWKHVGPVRKVA</sequence>
<organism evidence="2 4">
    <name type="scientific">Streptomyces antibioticus</name>
    <dbReference type="NCBI Taxonomy" id="1890"/>
    <lineage>
        <taxon>Bacteria</taxon>
        <taxon>Bacillati</taxon>
        <taxon>Actinomycetota</taxon>
        <taxon>Actinomycetes</taxon>
        <taxon>Kitasatosporales</taxon>
        <taxon>Streptomycetaceae</taxon>
        <taxon>Streptomyces</taxon>
    </lineage>
</organism>
<dbReference type="EMBL" id="CP050692">
    <property type="protein sequence ID" value="QIT47647.1"/>
    <property type="molecule type" value="Genomic_DNA"/>
</dbReference>
<evidence type="ECO:0000313" key="4">
    <source>
        <dbReference type="Proteomes" id="UP000502504"/>
    </source>
</evidence>
<evidence type="ECO:0000313" key="2">
    <source>
        <dbReference type="EMBL" id="QIT47647.1"/>
    </source>
</evidence>
<dbReference type="RefSeq" id="WP_078636003.1">
    <property type="nucleotide sequence ID" value="NZ_CM007717.1"/>
</dbReference>
<dbReference type="Gene3D" id="3.90.75.10">
    <property type="entry name" value="Homing Intron 3 (I-ppo) Encoded Endonuclease, Chain A"/>
    <property type="match status" value="1"/>
</dbReference>
<evidence type="ECO:0008006" key="5">
    <source>
        <dbReference type="Google" id="ProtNLM"/>
    </source>
</evidence>
<gene>
    <name evidence="1" type="ORF">AFM16_31800</name>
    <name evidence="2" type="ORF">HCX60_32350</name>
</gene>
<dbReference type="InterPro" id="IPR044925">
    <property type="entry name" value="His-Me_finger_sf"/>
</dbReference>
<evidence type="ECO:0000313" key="1">
    <source>
        <dbReference type="EMBL" id="OOQ47326.1"/>
    </source>
</evidence>
<reference evidence="1 3" key="1">
    <citation type="submission" date="2015-07" db="EMBL/GenBank/DDBJ databases">
        <title>Draft Genome Sequence of Streptomyces antibioticus, IMRU 3720 reveals insights in the evolution of actinomycin biosynthetic gene clusters in Streptomyces.</title>
        <authorList>
            <person name="Crnovcic I."/>
            <person name="Ruckert C."/>
            <person name="Kalinowksi J."/>
            <person name="Keller U."/>
        </authorList>
    </citation>
    <scope>NUCLEOTIDE SEQUENCE [LARGE SCALE GENOMIC DNA]</scope>
    <source>
        <strain evidence="1 3">DSM 41481</strain>
    </source>
</reference>
<reference evidence="2 4" key="2">
    <citation type="submission" date="2020-03" db="EMBL/GenBank/DDBJ databases">
        <title>Is there a link between lipid content and antibiotic production in Streptomyces?</title>
        <authorList>
            <person name="David M."/>
            <person name="Lejeune C."/>
            <person name="Abreu S."/>
            <person name="Thibessard A."/>
            <person name="Leblond P."/>
            <person name="Chaminade P."/>
            <person name="Virolle M.-J."/>
        </authorList>
    </citation>
    <scope>NUCLEOTIDE SEQUENCE [LARGE SCALE GENOMIC DNA]</scope>
    <source>
        <strain evidence="2 4">DSM 41481</strain>
    </source>
</reference>
<dbReference type="AlphaFoldDB" id="A0AAE7CNN6"/>
<dbReference type="EMBL" id="LHQL01000014">
    <property type="protein sequence ID" value="OOQ47326.1"/>
    <property type="molecule type" value="Genomic_DNA"/>
</dbReference>
<proteinExistence type="predicted"/>
<protein>
    <recommendedName>
        <fullName evidence="5">HNH nuclease domain-containing protein</fullName>
    </recommendedName>
</protein>
<evidence type="ECO:0000313" key="3">
    <source>
        <dbReference type="Proteomes" id="UP000190306"/>
    </source>
</evidence>
<dbReference type="Proteomes" id="UP000190306">
    <property type="component" value="Chromosome"/>
</dbReference>
<dbReference type="GO" id="GO:0004519">
    <property type="term" value="F:endonuclease activity"/>
    <property type="evidence" value="ECO:0007669"/>
    <property type="project" value="InterPro"/>
</dbReference>
<dbReference type="Proteomes" id="UP000502504">
    <property type="component" value="Chromosome"/>
</dbReference>
<name>A0AAE7CNN6_STRAT</name>
<accession>A0AAE7CNN6</accession>
<keyword evidence="3" id="KW-1185">Reference proteome</keyword>
<dbReference type="InterPro" id="IPR044930">
    <property type="entry name" value="Homing_endonuclease_His-Me"/>
</dbReference>